<feature type="region of interest" description="Disordered" evidence="5">
    <location>
        <begin position="203"/>
        <end position="227"/>
    </location>
</feature>
<evidence type="ECO:0000256" key="3">
    <source>
        <dbReference type="ARBA" id="ARBA00022989"/>
    </source>
</evidence>
<accession>A0A5J4YLX2</accession>
<gene>
    <name evidence="7" type="ORF">FVE85_8494</name>
</gene>
<organism evidence="7 8">
    <name type="scientific">Porphyridium purpureum</name>
    <name type="common">Red alga</name>
    <name type="synonym">Porphyridium cruentum</name>
    <dbReference type="NCBI Taxonomy" id="35688"/>
    <lineage>
        <taxon>Eukaryota</taxon>
        <taxon>Rhodophyta</taxon>
        <taxon>Bangiophyceae</taxon>
        <taxon>Porphyridiales</taxon>
        <taxon>Porphyridiaceae</taxon>
        <taxon>Porphyridium</taxon>
    </lineage>
</organism>
<keyword evidence="3 6" id="KW-1133">Transmembrane helix</keyword>
<dbReference type="GO" id="GO:0055085">
    <property type="term" value="P:transmembrane transport"/>
    <property type="evidence" value="ECO:0007669"/>
    <property type="project" value="InterPro"/>
</dbReference>
<comment type="subcellular location">
    <subcellularLocation>
        <location evidence="1">Membrane</location>
        <topology evidence="1">Multi-pass membrane protein</topology>
    </subcellularLocation>
</comment>
<dbReference type="PANTHER" id="PTHR31419">
    <property type="entry name" value="PROTEIN PIN-LIKES 2"/>
    <property type="match status" value="1"/>
</dbReference>
<evidence type="ECO:0000256" key="2">
    <source>
        <dbReference type="ARBA" id="ARBA00022692"/>
    </source>
</evidence>
<dbReference type="OrthoDB" id="5804at2759"/>
<feature type="transmembrane region" description="Helical" evidence="6">
    <location>
        <begin position="158"/>
        <end position="179"/>
    </location>
</feature>
<name>A0A5J4YLX2_PORPP</name>
<feature type="transmembrane region" description="Helical" evidence="6">
    <location>
        <begin position="371"/>
        <end position="395"/>
    </location>
</feature>
<keyword evidence="2 6" id="KW-0812">Transmembrane</keyword>
<sequence>MVAPGDHAALLWNVTVAALKGILEVFLMTFAGFYLAYLQVLDPGGTKLLSKLIFHLLLPCLLFASLLESLVDLSFGELWSLPLGAVINLTASLLIGVVALWAVQRVAGALTDRIWRTAVVACVFCNANQLPILFISALCSFYEPLQGEIGCLQKATGFTSLMLLVWSVVCWSVGMPFIANARADGDAGSHHVLPSPAGYASVPASVQSDSGSGDTAHSSHHEGAQAAVQSTAYSADADLLGSLTRYKSHAGRPEQQVTTPKSESDSVVSPVGAQAMSDDAGALHLVRSTVWAVLNSVRGTPPTAAILLAIVLAQLPHLGPIILNQEAPLRLILEAQYALGYSTLTLSSLLVGGNLYFAYVRGFGNTGASMFLLVSIALVRLILVPATLISGYVALQRVGWLPQNAQDDRIKQLAILLEFSMPSANNVVAMSELAGHSQAAASAILLFQYILAPFILTGTTVGILAIIQ</sequence>
<reference evidence="8" key="1">
    <citation type="journal article" date="2019" name="Nat. Commun.">
        <title>Expansion of phycobilisome linker gene families in mesophilic red algae.</title>
        <authorList>
            <person name="Lee J."/>
            <person name="Kim D."/>
            <person name="Bhattacharya D."/>
            <person name="Yoon H.S."/>
        </authorList>
    </citation>
    <scope>NUCLEOTIDE SEQUENCE [LARGE SCALE GENOMIC DNA]</scope>
    <source>
        <strain evidence="8">CCMP 1328</strain>
    </source>
</reference>
<feature type="transmembrane region" description="Helical" evidence="6">
    <location>
        <begin position="12"/>
        <end position="36"/>
    </location>
</feature>
<dbReference type="GO" id="GO:0016020">
    <property type="term" value="C:membrane"/>
    <property type="evidence" value="ECO:0007669"/>
    <property type="project" value="UniProtKB-SubCell"/>
</dbReference>
<feature type="transmembrane region" description="Helical" evidence="6">
    <location>
        <begin position="79"/>
        <end position="102"/>
    </location>
</feature>
<dbReference type="OMA" id="WSWGYHI"/>
<evidence type="ECO:0000256" key="6">
    <source>
        <dbReference type="SAM" id="Phobius"/>
    </source>
</evidence>
<feature type="transmembrane region" description="Helical" evidence="6">
    <location>
        <begin position="304"/>
        <end position="323"/>
    </location>
</feature>
<feature type="transmembrane region" description="Helical" evidence="6">
    <location>
        <begin position="114"/>
        <end position="138"/>
    </location>
</feature>
<dbReference type="EMBL" id="VRMN01000011">
    <property type="protein sequence ID" value="KAA8492012.1"/>
    <property type="molecule type" value="Genomic_DNA"/>
</dbReference>
<dbReference type="InterPro" id="IPR039305">
    <property type="entry name" value="PILS2/6"/>
</dbReference>
<dbReference type="AlphaFoldDB" id="A0A5J4YLX2"/>
<feature type="region of interest" description="Disordered" evidence="5">
    <location>
        <begin position="249"/>
        <end position="270"/>
    </location>
</feature>
<dbReference type="Pfam" id="PF03547">
    <property type="entry name" value="Mem_trans"/>
    <property type="match status" value="1"/>
</dbReference>
<feature type="transmembrane region" description="Helical" evidence="6">
    <location>
        <begin position="446"/>
        <end position="467"/>
    </location>
</feature>
<keyword evidence="4 6" id="KW-0472">Membrane</keyword>
<protein>
    <submittedName>
        <fullName evidence="7">Protein PIN-LIKES 7</fullName>
    </submittedName>
</protein>
<keyword evidence="8" id="KW-1185">Reference proteome</keyword>
<feature type="transmembrane region" description="Helical" evidence="6">
    <location>
        <begin position="335"/>
        <end position="359"/>
    </location>
</feature>
<dbReference type="InterPro" id="IPR004776">
    <property type="entry name" value="Mem_transp_PIN-like"/>
</dbReference>
<comment type="caution">
    <text evidence="7">The sequence shown here is derived from an EMBL/GenBank/DDBJ whole genome shotgun (WGS) entry which is preliminary data.</text>
</comment>
<dbReference type="PANTHER" id="PTHR31419:SF1">
    <property type="entry name" value="PROTEIN PIN-LIKES 6"/>
    <property type="match status" value="1"/>
</dbReference>
<evidence type="ECO:0000313" key="7">
    <source>
        <dbReference type="EMBL" id="KAA8492012.1"/>
    </source>
</evidence>
<evidence type="ECO:0000256" key="4">
    <source>
        <dbReference type="ARBA" id="ARBA00023136"/>
    </source>
</evidence>
<feature type="compositionally biased region" description="Polar residues" evidence="5">
    <location>
        <begin position="204"/>
        <end position="216"/>
    </location>
</feature>
<evidence type="ECO:0000256" key="5">
    <source>
        <dbReference type="SAM" id="MobiDB-lite"/>
    </source>
</evidence>
<feature type="compositionally biased region" description="Polar residues" evidence="5">
    <location>
        <begin position="255"/>
        <end position="267"/>
    </location>
</feature>
<evidence type="ECO:0000256" key="1">
    <source>
        <dbReference type="ARBA" id="ARBA00004141"/>
    </source>
</evidence>
<feature type="transmembrane region" description="Helical" evidence="6">
    <location>
        <begin position="48"/>
        <end position="67"/>
    </location>
</feature>
<proteinExistence type="predicted"/>
<evidence type="ECO:0000313" key="8">
    <source>
        <dbReference type="Proteomes" id="UP000324585"/>
    </source>
</evidence>
<dbReference type="Proteomes" id="UP000324585">
    <property type="component" value="Unassembled WGS sequence"/>
</dbReference>